<comment type="caution">
    <text evidence="1">The sequence shown here is derived from an EMBL/GenBank/DDBJ whole genome shotgun (WGS) entry which is preliminary data.</text>
</comment>
<dbReference type="EMBL" id="SJPJ01000001">
    <property type="protein sequence ID" value="TWT80692.1"/>
    <property type="molecule type" value="Genomic_DNA"/>
</dbReference>
<keyword evidence="2" id="KW-1185">Reference proteome</keyword>
<dbReference type="SUPFAM" id="SSF48452">
    <property type="entry name" value="TPR-like"/>
    <property type="match status" value="1"/>
</dbReference>
<accession>A0A5C5YZY2</accession>
<proteinExistence type="predicted"/>
<gene>
    <name evidence="1" type="ORF">CA13_21380</name>
</gene>
<dbReference type="AlphaFoldDB" id="A0A5C5YZY2"/>
<reference evidence="1 2" key="1">
    <citation type="submission" date="2019-02" db="EMBL/GenBank/DDBJ databases">
        <title>Deep-cultivation of Planctomycetes and their phenomic and genomic characterization uncovers novel biology.</title>
        <authorList>
            <person name="Wiegand S."/>
            <person name="Jogler M."/>
            <person name="Boedeker C."/>
            <person name="Pinto D."/>
            <person name="Vollmers J."/>
            <person name="Rivas-Marin E."/>
            <person name="Kohn T."/>
            <person name="Peeters S.H."/>
            <person name="Heuer A."/>
            <person name="Rast P."/>
            <person name="Oberbeckmann S."/>
            <person name="Bunk B."/>
            <person name="Jeske O."/>
            <person name="Meyerdierks A."/>
            <person name="Storesund J.E."/>
            <person name="Kallscheuer N."/>
            <person name="Luecker S."/>
            <person name="Lage O.M."/>
            <person name="Pohl T."/>
            <person name="Merkel B.J."/>
            <person name="Hornburger P."/>
            <person name="Mueller R.-W."/>
            <person name="Bruemmer F."/>
            <person name="Labrenz M."/>
            <person name="Spormann A.M."/>
            <person name="Op Den Camp H."/>
            <person name="Overmann J."/>
            <person name="Amann R."/>
            <person name="Jetten M.S.M."/>
            <person name="Mascher T."/>
            <person name="Medema M.H."/>
            <person name="Devos D.P."/>
            <person name="Kaster A.-K."/>
            <person name="Ovreas L."/>
            <person name="Rohde M."/>
            <person name="Galperin M.Y."/>
            <person name="Jogler C."/>
        </authorList>
    </citation>
    <scope>NUCLEOTIDE SEQUENCE [LARGE SCALE GENOMIC DNA]</scope>
    <source>
        <strain evidence="1 2">CA13</strain>
    </source>
</reference>
<name>A0A5C5YZY2_9BACT</name>
<evidence type="ECO:0000313" key="1">
    <source>
        <dbReference type="EMBL" id="TWT80692.1"/>
    </source>
</evidence>
<protein>
    <submittedName>
        <fullName evidence="1">CHAT domain protein</fullName>
    </submittedName>
</protein>
<dbReference type="InterPro" id="IPR011990">
    <property type="entry name" value="TPR-like_helical_dom_sf"/>
</dbReference>
<sequence length="1005" mass="108289">MLLTETTQIMDFPLIDRLTPAVRYRLLILLVLFALAPASRCFAQSGGLGNFGTLGGFEPRGQYPSQEYFAALEIYRDGDLEDATEAFEIALRRTRRDINGRWIDAIPVYAMLGECYWHLGALPKVRENVDMALQLAIRHRGWQTRVDWDSAIRQGVQRSPQQWLWPEAAAINRIVTADRLKMSSGERLTEQSIARGGAIEEFNIKTLDVIEIMRGLAIACYRKRILMGPLAQTDPLASEMAEAIKTGGIPQPIARSLLGCVRASTRFSNKDDKRALDDTVKYGTLGGGVHPLTPIALLLQASALAESDRADGMLAGALATVHASGAMEQPEWIGEALQLAAGIASEKEAVAVRVTAERVGTALARKSRLAAVHSFVAGADAAITAGDLDGATMLIGQAKSFADRRDVLQPRISAYGGYVAARLAAARGDAFGFGKSTTVDQAYASMQSFAFENNINKRKFVSMPSLYQMNLIGQAVGSRIGTSSSDEFLEYYSSNPPQSLWRRDPVDALAFSTIDRSAALNARLAIAGASTDGSKVLARSDALLAGRFSQTLPMAGRIASARHLARSEQDALPADAVALRGKGIPAINRLRQSVLDSRVPAGAEFDRDALTKAGIVQESLASTIALSRLSLPQLTPPRLDPKAPAEKLPAGTAMVTFAVSNNRIYTTFTFDGNTNAWISPIGRLPAGITSVLRSIGVGKSRGGKLPEDDSWRKDAATIMRLLFPEPSSFHDAPFDSLIIVPDGPLWYLPFELLPIDETSPALLGEKFQIRYAATPGLALQWAAAASENQTVGLVASRFFAPRELDINQSIAQSIVDATEGSVMLPTGEPTVPSPYLGTAVEHLIVAAPVIMDIKVPFAMNIVPYDKANSGATLGGWMRFPSQVPRSVSLAGFRSLAESGRLGDGRELFLTLAALQTAGVRDVLISRWAVGGESTAIALRDFAQELPFSGMAQAWTRAKMVLRRSDLVPDAEPLLANADEDREILTGEEPLFWSGYLLASPVETSP</sequence>
<evidence type="ECO:0000313" key="2">
    <source>
        <dbReference type="Proteomes" id="UP000315010"/>
    </source>
</evidence>
<dbReference type="Proteomes" id="UP000315010">
    <property type="component" value="Unassembled WGS sequence"/>
</dbReference>
<organism evidence="1 2">
    <name type="scientific">Novipirellula herctigrandis</name>
    <dbReference type="NCBI Taxonomy" id="2527986"/>
    <lineage>
        <taxon>Bacteria</taxon>
        <taxon>Pseudomonadati</taxon>
        <taxon>Planctomycetota</taxon>
        <taxon>Planctomycetia</taxon>
        <taxon>Pirellulales</taxon>
        <taxon>Pirellulaceae</taxon>
        <taxon>Novipirellula</taxon>
    </lineage>
</organism>